<proteinExistence type="predicted"/>
<evidence type="ECO:0000313" key="2">
    <source>
        <dbReference type="EMBL" id="VUZ99456.1"/>
    </source>
</evidence>
<keyword evidence="1" id="KW-1133">Transmembrane helix</keyword>
<dbReference type="OrthoDB" id="382545at2759"/>
<dbReference type="VEuPathDB" id="PlasmoDB:PVPAM_110061700"/>
<dbReference type="AlphaFoldDB" id="A0A565A3X2"/>
<dbReference type="Proteomes" id="UP000220605">
    <property type="component" value="Unassembled WGS sequence"/>
</dbReference>
<accession>A0A565A3X2</accession>
<feature type="transmembrane region" description="Helical" evidence="1">
    <location>
        <begin position="219"/>
        <end position="240"/>
    </location>
</feature>
<keyword evidence="1" id="KW-0812">Transmembrane</keyword>
<dbReference type="VEuPathDB" id="PlasmoDB:PVP01_0001710"/>
<sequence length="292" mass="34650">MRKNIYNFASNFEKYQTILDTSIEEVSSGGSSVNCYIDKDSLQKYTHNFTEETCKKATYYLNEIEKKTNDPQYIEDGCKYFCYWLQVEVLEKEKPSYEILKLYQDLLNEYDRFVYTDILPKYINTISEHTIKNFIGLVDMYKKFHNFKNSTETETNKCNLGKECVLVYEKNIEVCKAGNDYDLCCELDNFRDEYNKYIKENIQCNDLLKILRSYRTYDPVVITSIPCVIILVACFFFFLYKFSPLGSCFSDRIKNKKRISKNIDYETQNLSHISKGTYKNKNRQYNIAYISS</sequence>
<reference evidence="2" key="1">
    <citation type="submission" date="2016-07" db="EMBL/GenBank/DDBJ databases">
        <authorList>
            <consortium name="Pathogen Informatics"/>
        </authorList>
    </citation>
    <scope>NUCLEOTIDE SEQUENCE</scope>
</reference>
<dbReference type="VEuPathDB" id="PlasmoDB:PVX_167265"/>
<dbReference type="Pfam" id="PF05795">
    <property type="entry name" value="Plasmodium_Vir"/>
    <property type="match status" value="1"/>
</dbReference>
<evidence type="ECO:0000256" key="1">
    <source>
        <dbReference type="SAM" id="Phobius"/>
    </source>
</evidence>
<organism evidence="2">
    <name type="scientific">Plasmodium vivax</name>
    <name type="common">malaria parasite P. vivax</name>
    <dbReference type="NCBI Taxonomy" id="5855"/>
    <lineage>
        <taxon>Eukaryota</taxon>
        <taxon>Sar</taxon>
        <taxon>Alveolata</taxon>
        <taxon>Apicomplexa</taxon>
        <taxon>Aconoidasida</taxon>
        <taxon>Haemosporida</taxon>
        <taxon>Plasmodiidae</taxon>
        <taxon>Plasmodium</taxon>
        <taxon>Plasmodium (Plasmodium)</taxon>
    </lineage>
</organism>
<dbReference type="VEuPathDB" id="PlasmoDB:PVW1_050042000"/>
<keyword evidence="1" id="KW-0472">Membrane</keyword>
<dbReference type="InterPro" id="IPR008780">
    <property type="entry name" value="Plasmodium_Vir"/>
</dbReference>
<protein>
    <submittedName>
        <fullName evidence="2">VIR protein</fullName>
    </submittedName>
</protein>
<gene>
    <name evidence="2" type="ORF">PVP01_0001710</name>
</gene>
<name>A0A565A3X2_PLAVI</name>
<dbReference type="EMBL" id="FLZR02000003">
    <property type="protein sequence ID" value="VUZ99456.1"/>
    <property type="molecule type" value="Genomic_DNA"/>
</dbReference>